<reference evidence="1 2" key="2">
    <citation type="journal article" date="2011" name="Stand. Genomic Sci.">
        <title>Complete genome sequence of Paludibacter propionicigenes type strain (WB4).</title>
        <authorList>
            <person name="Gronow S."/>
            <person name="Munk C."/>
            <person name="Lapidus A."/>
            <person name="Nolan M."/>
            <person name="Lucas S."/>
            <person name="Hammon N."/>
            <person name="Deshpande S."/>
            <person name="Cheng J.F."/>
            <person name="Tapia R."/>
            <person name="Han C."/>
            <person name="Goodwin L."/>
            <person name="Pitluck S."/>
            <person name="Liolios K."/>
            <person name="Ivanova N."/>
            <person name="Mavromatis K."/>
            <person name="Mikhailova N."/>
            <person name="Pati A."/>
            <person name="Chen A."/>
            <person name="Palaniappan K."/>
            <person name="Land M."/>
            <person name="Hauser L."/>
            <person name="Chang Y.J."/>
            <person name="Jeffries C.D."/>
            <person name="Brambilla E."/>
            <person name="Rohde M."/>
            <person name="Goker M."/>
            <person name="Detter J.C."/>
            <person name="Woyke T."/>
            <person name="Bristow J."/>
            <person name="Eisen J.A."/>
            <person name="Markowitz V."/>
            <person name="Hugenholtz P."/>
            <person name="Kyrpides N.C."/>
            <person name="Klenk H.P."/>
        </authorList>
    </citation>
    <scope>NUCLEOTIDE SEQUENCE [LARGE SCALE GENOMIC DNA]</scope>
    <source>
        <strain evidence="2">DSM 17365 / JCM 13257 / WB4</strain>
    </source>
</reference>
<proteinExistence type="predicted"/>
<organism evidence="1 2">
    <name type="scientific">Paludibacter propionicigenes (strain DSM 17365 / JCM 13257 / WB4)</name>
    <dbReference type="NCBI Taxonomy" id="694427"/>
    <lineage>
        <taxon>Bacteria</taxon>
        <taxon>Pseudomonadati</taxon>
        <taxon>Bacteroidota</taxon>
        <taxon>Bacteroidia</taxon>
        <taxon>Bacteroidales</taxon>
        <taxon>Paludibacteraceae</taxon>
        <taxon>Paludibacter</taxon>
    </lineage>
</organism>
<dbReference type="RefSeq" id="WP_013445769.1">
    <property type="nucleotide sequence ID" value="NC_014734.1"/>
</dbReference>
<gene>
    <name evidence="1" type="ordered locus">Palpr_2264</name>
</gene>
<dbReference type="OrthoDB" id="1492945at2"/>
<dbReference type="SUPFAM" id="SSF54593">
    <property type="entry name" value="Glyoxalase/Bleomycin resistance protein/Dihydroxybiphenyl dioxygenase"/>
    <property type="match status" value="1"/>
</dbReference>
<evidence type="ECO:0000313" key="2">
    <source>
        <dbReference type="Proteomes" id="UP000008718"/>
    </source>
</evidence>
<dbReference type="STRING" id="694427.Palpr_2264"/>
<keyword evidence="2" id="KW-1185">Reference proteome</keyword>
<dbReference type="HOGENOM" id="CLU_142859_0_0_10"/>
<dbReference type="AlphaFoldDB" id="E4T6Q6"/>
<dbReference type="Gene3D" id="3.10.180.10">
    <property type="entry name" value="2,3-Dihydroxybiphenyl 1,2-Dioxygenase, domain 1"/>
    <property type="match status" value="1"/>
</dbReference>
<evidence type="ECO:0008006" key="3">
    <source>
        <dbReference type="Google" id="ProtNLM"/>
    </source>
</evidence>
<sequence length="118" mass="13631">MKVLQILSRVYVNDIDAAICFYEGLLQEKCSSRFDYPQMKLEIARVRDILLIGGSDEALKPFMNTKATFLVDSVEEFKEFLLKNDATIIRDIQQVPTGFNMTVQHKDGIIIEYVEHKK</sequence>
<dbReference type="Proteomes" id="UP000008718">
    <property type="component" value="Chromosome"/>
</dbReference>
<dbReference type="EMBL" id="CP002345">
    <property type="protein sequence ID" value="ADQ80400.1"/>
    <property type="molecule type" value="Genomic_DNA"/>
</dbReference>
<reference key="1">
    <citation type="submission" date="2010-11" db="EMBL/GenBank/DDBJ databases">
        <title>The complete genome of Paludibacter propionicigenes DSM 17365.</title>
        <authorList>
            <consortium name="US DOE Joint Genome Institute (JGI-PGF)"/>
            <person name="Lucas S."/>
            <person name="Copeland A."/>
            <person name="Lapidus A."/>
            <person name="Bruce D."/>
            <person name="Goodwin L."/>
            <person name="Pitluck S."/>
            <person name="Kyrpides N."/>
            <person name="Mavromatis K."/>
            <person name="Ivanova N."/>
            <person name="Munk A.C."/>
            <person name="Brettin T."/>
            <person name="Detter J.C."/>
            <person name="Han C."/>
            <person name="Tapia R."/>
            <person name="Land M."/>
            <person name="Hauser L."/>
            <person name="Markowitz V."/>
            <person name="Cheng J.-F."/>
            <person name="Hugenholtz P."/>
            <person name="Woyke T."/>
            <person name="Wu D."/>
            <person name="Gronow S."/>
            <person name="Wellnitz S."/>
            <person name="Brambilla E."/>
            <person name="Klenk H.-P."/>
            <person name="Eisen J.A."/>
        </authorList>
    </citation>
    <scope>NUCLEOTIDE SEQUENCE</scope>
    <source>
        <strain>WB4</strain>
    </source>
</reference>
<dbReference type="KEGG" id="ppn:Palpr_2264"/>
<dbReference type="eggNOG" id="COG0346">
    <property type="taxonomic scope" value="Bacteria"/>
</dbReference>
<accession>E4T6Q6</accession>
<protein>
    <recommendedName>
        <fullName evidence="3">Glyoxalase/bleomycin resistance protein/dioxygenase</fullName>
    </recommendedName>
</protein>
<name>E4T6Q6_PALPW</name>
<dbReference type="InterPro" id="IPR029068">
    <property type="entry name" value="Glyas_Bleomycin-R_OHBP_Dase"/>
</dbReference>
<evidence type="ECO:0000313" key="1">
    <source>
        <dbReference type="EMBL" id="ADQ80400.1"/>
    </source>
</evidence>